<dbReference type="Pfam" id="PF00168">
    <property type="entry name" value="C2"/>
    <property type="match status" value="1"/>
</dbReference>
<dbReference type="Gene3D" id="1.10.840.10">
    <property type="entry name" value="Ras guanine-nucleotide exchange factors catalytic domain"/>
    <property type="match status" value="1"/>
</dbReference>
<dbReference type="InterPro" id="IPR023578">
    <property type="entry name" value="Ras_GEF_dom_sf"/>
</dbReference>
<dbReference type="InterPro" id="IPR001452">
    <property type="entry name" value="SH3_domain"/>
</dbReference>
<dbReference type="PROSITE" id="PS50004">
    <property type="entry name" value="C2"/>
    <property type="match status" value="1"/>
</dbReference>
<evidence type="ECO:0000313" key="11">
    <source>
        <dbReference type="EMBL" id="KNC49244.1"/>
    </source>
</evidence>
<dbReference type="OrthoDB" id="440760at2759"/>
<protein>
    <submittedName>
        <fullName evidence="11">Uncharacterized protein</fullName>
    </submittedName>
</protein>
<keyword evidence="2 3" id="KW-0344">Guanine-nucleotide releasing factor</keyword>
<dbReference type="Gene3D" id="2.30.30.40">
    <property type="entry name" value="SH3 Domains"/>
    <property type="match status" value="1"/>
</dbReference>
<dbReference type="GeneID" id="25569783"/>
<dbReference type="Gene3D" id="2.60.40.150">
    <property type="entry name" value="C2 domain"/>
    <property type="match status" value="1"/>
</dbReference>
<dbReference type="Gene3D" id="2.40.50.100">
    <property type="match status" value="1"/>
</dbReference>
<dbReference type="GO" id="GO:0005085">
    <property type="term" value="F:guanyl-nucleotide exchange factor activity"/>
    <property type="evidence" value="ECO:0007669"/>
    <property type="project" value="UniProtKB-KW"/>
</dbReference>
<dbReference type="InterPro" id="IPR019495">
    <property type="entry name" value="EXOSC1_C"/>
</dbReference>
<feature type="domain" description="S1 motif" evidence="9">
    <location>
        <begin position="1245"/>
        <end position="1326"/>
    </location>
</feature>
<dbReference type="eggNOG" id="KOG3409">
    <property type="taxonomic scope" value="Eukaryota"/>
</dbReference>
<dbReference type="PROSITE" id="PS50212">
    <property type="entry name" value="RASGEF_NTER"/>
    <property type="match status" value="1"/>
</dbReference>
<dbReference type="InterPro" id="IPR000008">
    <property type="entry name" value="C2_dom"/>
</dbReference>
<evidence type="ECO:0000259" key="10">
    <source>
        <dbReference type="PROSITE" id="PS50212"/>
    </source>
</evidence>
<dbReference type="PROSITE" id="PS50126">
    <property type="entry name" value="S1"/>
    <property type="match status" value="1"/>
</dbReference>
<dbReference type="PANTHER" id="PTHR23113">
    <property type="entry name" value="GUANINE NUCLEOTIDE EXCHANGE FACTOR"/>
    <property type="match status" value="1"/>
</dbReference>
<dbReference type="Proteomes" id="UP000054408">
    <property type="component" value="Unassembled WGS sequence"/>
</dbReference>
<dbReference type="InterPro" id="IPR012340">
    <property type="entry name" value="NA-bd_OB-fold"/>
</dbReference>
<evidence type="ECO:0000259" key="6">
    <source>
        <dbReference type="PROSITE" id="PS50002"/>
    </source>
</evidence>
<dbReference type="SUPFAM" id="SSF50044">
    <property type="entry name" value="SH3-domain"/>
    <property type="match status" value="1"/>
</dbReference>
<feature type="compositionally biased region" description="Basic residues" evidence="5">
    <location>
        <begin position="314"/>
        <end position="336"/>
    </location>
</feature>
<feature type="region of interest" description="Disordered" evidence="5">
    <location>
        <begin position="741"/>
        <end position="781"/>
    </location>
</feature>
<dbReference type="SUPFAM" id="SSF48366">
    <property type="entry name" value="Ras GEF"/>
    <property type="match status" value="1"/>
</dbReference>
<dbReference type="InterPro" id="IPR036964">
    <property type="entry name" value="RASGEF_cat_dom_sf"/>
</dbReference>
<dbReference type="STRING" id="461836.A0A0L0DA60"/>
<evidence type="ECO:0000259" key="7">
    <source>
        <dbReference type="PROSITE" id="PS50004"/>
    </source>
</evidence>
<name>A0A0L0DA60_THETB</name>
<feature type="domain" description="C2" evidence="7">
    <location>
        <begin position="1029"/>
        <end position="1149"/>
    </location>
</feature>
<dbReference type="EMBL" id="GL349454">
    <property type="protein sequence ID" value="KNC49244.1"/>
    <property type="molecule type" value="Genomic_DNA"/>
</dbReference>
<evidence type="ECO:0000259" key="9">
    <source>
        <dbReference type="PROSITE" id="PS50126"/>
    </source>
</evidence>
<gene>
    <name evidence="11" type="ORF">AMSG_11868</name>
</gene>
<evidence type="ECO:0000313" key="12">
    <source>
        <dbReference type="Proteomes" id="UP000054408"/>
    </source>
</evidence>
<feature type="domain" description="Ras-GEF" evidence="8">
    <location>
        <begin position="788"/>
        <end position="1020"/>
    </location>
</feature>
<proteinExistence type="predicted"/>
<dbReference type="CDD" id="cd00155">
    <property type="entry name" value="RasGEF"/>
    <property type="match status" value="1"/>
</dbReference>
<evidence type="ECO:0000256" key="2">
    <source>
        <dbReference type="ARBA" id="ARBA00022658"/>
    </source>
</evidence>
<dbReference type="eggNOG" id="KOG1028">
    <property type="taxonomic scope" value="Eukaryota"/>
</dbReference>
<dbReference type="SMART" id="SM00239">
    <property type="entry name" value="C2"/>
    <property type="match status" value="1"/>
</dbReference>
<feature type="region of interest" description="Disordered" evidence="5">
    <location>
        <begin position="396"/>
        <end position="437"/>
    </location>
</feature>
<dbReference type="GO" id="GO:0003723">
    <property type="term" value="F:RNA binding"/>
    <property type="evidence" value="ECO:0007669"/>
    <property type="project" value="InterPro"/>
</dbReference>
<dbReference type="SMART" id="SM00147">
    <property type="entry name" value="RasGEF"/>
    <property type="match status" value="1"/>
</dbReference>
<dbReference type="SUPFAM" id="SSF50249">
    <property type="entry name" value="Nucleic acid-binding proteins"/>
    <property type="match status" value="1"/>
</dbReference>
<evidence type="ECO:0000256" key="3">
    <source>
        <dbReference type="PROSITE-ProRule" id="PRU00168"/>
    </source>
</evidence>
<dbReference type="Gene3D" id="1.20.870.10">
    <property type="entry name" value="Son of sevenless (SoS) protein Chain: S domain 1"/>
    <property type="match status" value="1"/>
</dbReference>
<dbReference type="Pfam" id="PF00618">
    <property type="entry name" value="RasGEF_N"/>
    <property type="match status" value="1"/>
</dbReference>
<dbReference type="CDD" id="cd05791">
    <property type="entry name" value="S1_CSL4"/>
    <property type="match status" value="1"/>
</dbReference>
<feature type="compositionally biased region" description="Acidic residues" evidence="5">
    <location>
        <begin position="746"/>
        <end position="761"/>
    </location>
</feature>
<dbReference type="PROSITE" id="PS50002">
    <property type="entry name" value="SH3"/>
    <property type="match status" value="1"/>
</dbReference>
<dbReference type="eggNOG" id="KOG3542">
    <property type="taxonomic scope" value="Eukaryota"/>
</dbReference>
<organism evidence="11 12">
    <name type="scientific">Thecamonas trahens ATCC 50062</name>
    <dbReference type="NCBI Taxonomy" id="461836"/>
    <lineage>
        <taxon>Eukaryota</taxon>
        <taxon>Apusozoa</taxon>
        <taxon>Apusomonadida</taxon>
        <taxon>Apusomonadidae</taxon>
        <taxon>Thecamonas</taxon>
    </lineage>
</organism>
<dbReference type="PANTHER" id="PTHR23113:SF368">
    <property type="entry name" value="CELL DIVISION CONTROL PROTEIN 25"/>
    <property type="match status" value="1"/>
</dbReference>
<dbReference type="SMART" id="SM00326">
    <property type="entry name" value="SH3"/>
    <property type="match status" value="1"/>
</dbReference>
<dbReference type="Gene3D" id="2.40.50.140">
    <property type="entry name" value="Nucleic acid-binding proteins"/>
    <property type="match status" value="1"/>
</dbReference>
<dbReference type="CDD" id="cd06224">
    <property type="entry name" value="REM"/>
    <property type="match status" value="1"/>
</dbReference>
<feature type="region of interest" description="Disordered" evidence="5">
    <location>
        <begin position="1372"/>
        <end position="1391"/>
    </location>
</feature>
<dbReference type="InterPro" id="IPR008937">
    <property type="entry name" value="Ras-like_GEF"/>
</dbReference>
<feature type="domain" description="N-terminal Ras-GEF" evidence="10">
    <location>
        <begin position="588"/>
        <end position="722"/>
    </location>
</feature>
<dbReference type="PROSITE" id="PS50009">
    <property type="entry name" value="RASGEF_CAT"/>
    <property type="match status" value="1"/>
</dbReference>
<reference evidence="11 12" key="1">
    <citation type="submission" date="2010-05" db="EMBL/GenBank/DDBJ databases">
        <title>The Genome Sequence of Thecamonas trahens ATCC 50062.</title>
        <authorList>
            <consortium name="The Broad Institute Genome Sequencing Platform"/>
            <person name="Russ C."/>
            <person name="Cuomo C."/>
            <person name="Shea T."/>
            <person name="Young S.K."/>
            <person name="Zeng Q."/>
            <person name="Koehrsen M."/>
            <person name="Haas B."/>
            <person name="Borodovsky M."/>
            <person name="Guigo R."/>
            <person name="Alvarado L."/>
            <person name="Berlin A."/>
            <person name="Bochicchio J."/>
            <person name="Borenstein D."/>
            <person name="Chapman S."/>
            <person name="Chen Z."/>
            <person name="Freedman E."/>
            <person name="Gellesch M."/>
            <person name="Goldberg J."/>
            <person name="Griggs A."/>
            <person name="Gujja S."/>
            <person name="Heilman E."/>
            <person name="Heiman D."/>
            <person name="Hepburn T."/>
            <person name="Howarth C."/>
            <person name="Jen D."/>
            <person name="Larson L."/>
            <person name="Mehta T."/>
            <person name="Park D."/>
            <person name="Pearson M."/>
            <person name="Roberts A."/>
            <person name="Saif S."/>
            <person name="Shenoy N."/>
            <person name="Sisk P."/>
            <person name="Stolte C."/>
            <person name="Sykes S."/>
            <person name="Thomson T."/>
            <person name="Walk T."/>
            <person name="White J."/>
            <person name="Yandava C."/>
            <person name="Burger G."/>
            <person name="Gray M.W."/>
            <person name="Holland P.W.H."/>
            <person name="King N."/>
            <person name="Lang F.B.F."/>
            <person name="Roger A.J."/>
            <person name="Ruiz-Trillo I."/>
            <person name="Lander E."/>
            <person name="Nusbaum C."/>
        </authorList>
    </citation>
    <scope>NUCLEOTIDE SEQUENCE [LARGE SCALE GENOMIC DNA]</scope>
    <source>
        <strain evidence="11 12">ATCC 50062</strain>
    </source>
</reference>
<dbReference type="InterPro" id="IPR003029">
    <property type="entry name" value="S1_domain"/>
</dbReference>
<evidence type="ECO:0000256" key="5">
    <source>
        <dbReference type="SAM" id="MobiDB-lite"/>
    </source>
</evidence>
<feature type="domain" description="SH3" evidence="6">
    <location>
        <begin position="467"/>
        <end position="531"/>
    </location>
</feature>
<dbReference type="InterPro" id="IPR000651">
    <property type="entry name" value="Ras-like_Gua-exchang_fac_N"/>
</dbReference>
<evidence type="ECO:0000256" key="1">
    <source>
        <dbReference type="ARBA" id="ARBA00022443"/>
    </source>
</evidence>
<evidence type="ECO:0000259" key="8">
    <source>
        <dbReference type="PROSITE" id="PS50009"/>
    </source>
</evidence>
<dbReference type="InterPro" id="IPR036028">
    <property type="entry name" value="SH3-like_dom_sf"/>
</dbReference>
<dbReference type="SUPFAM" id="SSF110324">
    <property type="entry name" value="Ribosomal L27 protein-like"/>
    <property type="match status" value="1"/>
</dbReference>
<accession>A0A0L0DA60</accession>
<dbReference type="CDD" id="cd00030">
    <property type="entry name" value="C2"/>
    <property type="match status" value="1"/>
</dbReference>
<dbReference type="Pfam" id="PF10447">
    <property type="entry name" value="EXOSC1"/>
    <property type="match status" value="1"/>
</dbReference>
<keyword evidence="1 4" id="KW-0728">SH3 domain</keyword>
<sequence length="1391" mass="149989">MAAGPAPIRARIGLGSEPVPLPDLSIATASVRDLFAALQPLGISDIRCVVASGHSLTADVDGDEPLAAYVAPGGVIAVVRVLGTGPRAKHLIPRGFLPRNDSPLAANDIAADSIGYDLVVSGYARGYVPSLEHRSLERLLRATLTTCGPPTATASSRGIIAIFHLQLSAPVDEDVLRAGLAVLVNAQTVDEPQIEIEWKGDELAVVRIDLEMMSESAGPIMVVLKADAAALHTAHDRSLSSAPLPPHMHKTRGRSSTMSAAAGASSASSRAPHVPSARELAARSRTESGSTPDAADPLPPLPPMLKTGQATKTIKVRRRVKTRKKKPSKARAKTKGKTTATAATVAAAAAATTKPGPSQAATTLQRIVARIQASKLSSSDRPVTMRDIVRAHIMSKRTGASPSSSEVHVVRPVTPPTPLTPSGSAPARKHRKDSKGSAMWGMVRSAVKARNETPPMPANHAKAKDRMHRGLYIVSHDFVSSSPYTLSVACQDVLVALSKPSDGWMFVRNVTAESKSAAGFVPRAYCVPLSYPVPRFAALPPVVPSEESLQALVLESSRGDVEFEAGDKGSESGAKLAYWHDPFTDDHIQYSISAISLEALVRKLVAPSVTNLDLLHITLLTHTNFVPTLELLTLFTEYWYATPDMTLYSGIRTFKEVHQPAARYNILAILTQWLLDYFEDFAFGAEVASQFQAFLTRALKVTKEYDTRAGLHALSKLYESRVARYPSERMANFEAGPLRRRAGGEDALDDGDGDGDGDEAAAEPIGSPPTPMMPPSQRITRFSPDGVHPLEVARQVTRADFAIFCKVRRSELLKQAWCREGASERAPAVLELIESFNRLGALLATLILVEPTTEKRAQVICFFIDVAVHCLNLQNFNALMGILSGLQSAAISRLKYSFERLPEAYVDKLESLNEVMSMSHNYATYRKTVVSAEAPAIPYLGVALQDLTFIDDGNESRVGHARLINFEKERMNAEAIDSLLRLRKNNYKLAKVDGVEEWLESAITWDEKQQYAVSKQLEPRAMEPPAPSERKRITYASHVVPLKDSQLKNVLVIQLIGARELPAMDSNGKADPFATVIVNAEEVHKTKVCKKTLTPAWRETAVVAGPFSADCILKVIVKDWDRFSSPDYIGEVDLLVADIPLEGVTHEYELIDRFSSGTARVGRITMALHFRPSGMAAAMSTSSGKAVVPGEVVGEDGSGKRPGRGVYAHGGKLLAAVVGVVGESDDGEVWVTSARATAGLVPRIGSLVTGRVLKVTPRMARLELLCLDGKALPEGASFSGVIRAQDVRATMVDSVEMYKAFRPGDIVVAAVLSLGDKRSYQLTTARNELGVVFARSVVGAAMVPISWEEMQCPKTNMVEFRKVAKVDDVETSETKAEAEAAAAPVLMDDSA</sequence>
<feature type="region of interest" description="Disordered" evidence="5">
    <location>
        <begin position="236"/>
        <end position="339"/>
    </location>
</feature>
<dbReference type="GO" id="GO:0000178">
    <property type="term" value="C:exosome (RNase complex)"/>
    <property type="evidence" value="ECO:0007669"/>
    <property type="project" value="InterPro"/>
</dbReference>
<evidence type="ECO:0000256" key="4">
    <source>
        <dbReference type="PROSITE-ProRule" id="PRU00192"/>
    </source>
</evidence>
<dbReference type="GO" id="GO:0005886">
    <property type="term" value="C:plasma membrane"/>
    <property type="evidence" value="ECO:0007669"/>
    <property type="project" value="TreeGrafter"/>
</dbReference>
<feature type="compositionally biased region" description="Low complexity" evidence="5">
    <location>
        <begin position="254"/>
        <end position="271"/>
    </location>
</feature>
<dbReference type="InterPro" id="IPR019804">
    <property type="entry name" value="Ras_G-nucl-exch_fac_CS"/>
</dbReference>
<dbReference type="InterPro" id="IPR035892">
    <property type="entry name" value="C2_domain_sf"/>
</dbReference>
<dbReference type="Pfam" id="PF00617">
    <property type="entry name" value="RasGEF"/>
    <property type="match status" value="1"/>
</dbReference>
<dbReference type="FunFam" id="2.40.50.140:FF:000198">
    <property type="entry name" value="Exosome complex component CSL4"/>
    <property type="match status" value="1"/>
</dbReference>
<dbReference type="SUPFAM" id="SSF49562">
    <property type="entry name" value="C2 domain (Calcium/lipid-binding domain, CaLB)"/>
    <property type="match status" value="1"/>
</dbReference>
<dbReference type="RefSeq" id="XP_013758066.1">
    <property type="nucleotide sequence ID" value="XM_013902612.1"/>
</dbReference>
<dbReference type="InterPro" id="IPR001895">
    <property type="entry name" value="RASGEF_cat_dom"/>
</dbReference>
<keyword evidence="12" id="KW-1185">Reference proteome</keyword>
<dbReference type="GO" id="GO:0007265">
    <property type="term" value="P:Ras protein signal transduction"/>
    <property type="evidence" value="ECO:0007669"/>
    <property type="project" value="TreeGrafter"/>
</dbReference>
<dbReference type="PROSITE" id="PS00720">
    <property type="entry name" value="RASGEF"/>
    <property type="match status" value="1"/>
</dbReference>